<keyword evidence="3" id="KW-1185">Reference proteome</keyword>
<protein>
    <submittedName>
        <fullName evidence="2">Uncharacterized protein</fullName>
    </submittedName>
</protein>
<dbReference type="AlphaFoldDB" id="A0A1W1UST2"/>
<sequence length="56" mass="6190">MSERMGQQASDISVQSGEGQNQSNGNDYNMQQDQNQTNGASYNDSTDSRNSKRMKA</sequence>
<gene>
    <name evidence="2" type="ORF">SAMN00120144_0816</name>
</gene>
<organism evidence="2 3">
    <name type="scientific">Hymenobacter roseosalivarius DSM 11622</name>
    <dbReference type="NCBI Taxonomy" id="645990"/>
    <lineage>
        <taxon>Bacteria</taxon>
        <taxon>Pseudomonadati</taxon>
        <taxon>Bacteroidota</taxon>
        <taxon>Cytophagia</taxon>
        <taxon>Cytophagales</taxon>
        <taxon>Hymenobacteraceae</taxon>
        <taxon>Hymenobacter</taxon>
    </lineage>
</organism>
<feature type="region of interest" description="Disordered" evidence="1">
    <location>
        <begin position="1"/>
        <end position="56"/>
    </location>
</feature>
<feature type="compositionally biased region" description="Polar residues" evidence="1">
    <location>
        <begin position="1"/>
        <end position="45"/>
    </location>
</feature>
<name>A0A1W1UST2_9BACT</name>
<evidence type="ECO:0000313" key="3">
    <source>
        <dbReference type="Proteomes" id="UP000192266"/>
    </source>
</evidence>
<evidence type="ECO:0000313" key="2">
    <source>
        <dbReference type="EMBL" id="SMB84157.1"/>
    </source>
</evidence>
<dbReference type="Proteomes" id="UP000192266">
    <property type="component" value="Unassembled WGS sequence"/>
</dbReference>
<dbReference type="RefSeq" id="WP_159451928.1">
    <property type="nucleotide sequence ID" value="NZ_FWWW01000039.1"/>
</dbReference>
<evidence type="ECO:0000256" key="1">
    <source>
        <dbReference type="SAM" id="MobiDB-lite"/>
    </source>
</evidence>
<reference evidence="2 3" key="1">
    <citation type="submission" date="2017-04" db="EMBL/GenBank/DDBJ databases">
        <authorList>
            <person name="Afonso C.L."/>
            <person name="Miller P.J."/>
            <person name="Scott M.A."/>
            <person name="Spackman E."/>
            <person name="Goraichik I."/>
            <person name="Dimitrov K.M."/>
            <person name="Suarez D.L."/>
            <person name="Swayne D.E."/>
        </authorList>
    </citation>
    <scope>NUCLEOTIDE SEQUENCE [LARGE SCALE GENOMIC DNA]</scope>
    <source>
        <strain evidence="2 3">DSM 11622</strain>
    </source>
</reference>
<proteinExistence type="predicted"/>
<dbReference type="EMBL" id="FWWW01000039">
    <property type="protein sequence ID" value="SMB84157.1"/>
    <property type="molecule type" value="Genomic_DNA"/>
</dbReference>
<dbReference type="STRING" id="645990.SAMN00120144_0816"/>
<accession>A0A1W1UST2</accession>